<comment type="caution">
    <text evidence="1">The sequence shown here is derived from an EMBL/GenBank/DDBJ whole genome shotgun (WGS) entry which is preliminary data.</text>
</comment>
<sequence length="316" mass="35384">MKDVDTRYGVLKGVSYLDRYQDGALRNCVLTEYQELLTTVGVLVPLFQDNEVRRKTGKPVVFHPNGLLKNLPLQEQKIIPTPLGSLPAEHLTFYEDGSLHRIFPRDGKISGYWTEEDEGKIAYEMEFRFSWGSFKSRIIGIQFYPEGSLKSITLWPGEVVSIKSPLGPIDVRTGLSFYPDGQLKSLELARPTPIQTPIGQIFAYDCQSIGINGDDNSLCFSEEGVLISLVTTTNQIKVQGHSDEYHFAPGFKPNLFNPEALDPIPLKIRFADNKVMFYQDGVQEFDIQEYSFSIESLKLSANCSSCSSCDGCGILV</sequence>
<protein>
    <submittedName>
        <fullName evidence="1">Uncharacterized protein</fullName>
    </submittedName>
</protein>
<gene>
    <name evidence="1" type="ORF">P6N53_08935</name>
</gene>
<evidence type="ECO:0000313" key="1">
    <source>
        <dbReference type="EMBL" id="MDO7787341.1"/>
    </source>
</evidence>
<keyword evidence="2" id="KW-1185">Reference proteome</keyword>
<name>A0AAW7ZE74_9FIRM</name>
<organism evidence="1 2">
    <name type="scientific">Desulforamulus aquiferis</name>
    <dbReference type="NCBI Taxonomy" id="1397668"/>
    <lineage>
        <taxon>Bacteria</taxon>
        <taxon>Bacillati</taxon>
        <taxon>Bacillota</taxon>
        <taxon>Clostridia</taxon>
        <taxon>Eubacteriales</taxon>
        <taxon>Peptococcaceae</taxon>
        <taxon>Desulforamulus</taxon>
    </lineage>
</organism>
<reference evidence="1" key="2">
    <citation type="submission" date="2023-03" db="EMBL/GenBank/DDBJ databases">
        <authorList>
            <person name="Zhang Z."/>
        </authorList>
    </citation>
    <scope>NUCLEOTIDE SEQUENCE</scope>
    <source>
        <strain evidence="1">DSA</strain>
    </source>
</reference>
<dbReference type="EMBL" id="JARPTC010000012">
    <property type="protein sequence ID" value="MDO7787341.1"/>
    <property type="molecule type" value="Genomic_DNA"/>
</dbReference>
<accession>A0AAW7ZE74</accession>
<dbReference type="Proteomes" id="UP001172911">
    <property type="component" value="Unassembled WGS sequence"/>
</dbReference>
<reference evidence="1" key="1">
    <citation type="journal article" date="2023" name="J. Hazard. Mater.">
        <title>Anaerobic biodegradation of pyrene and benzo[a]pyrene by a new sulfate-reducing Desulforamulus aquiferis strain DSA.</title>
        <authorList>
            <person name="Zhang Z."/>
            <person name="Sun J."/>
            <person name="Gong X."/>
            <person name="Wang C."/>
            <person name="Wang H."/>
        </authorList>
    </citation>
    <scope>NUCLEOTIDE SEQUENCE</scope>
    <source>
        <strain evidence="1">DSA</strain>
    </source>
</reference>
<dbReference type="AlphaFoldDB" id="A0AAW7ZE74"/>
<proteinExistence type="predicted"/>
<dbReference type="RefSeq" id="WP_304542484.1">
    <property type="nucleotide sequence ID" value="NZ_JARPTC010000012.1"/>
</dbReference>
<evidence type="ECO:0000313" key="2">
    <source>
        <dbReference type="Proteomes" id="UP001172911"/>
    </source>
</evidence>